<evidence type="ECO:0000256" key="8">
    <source>
        <dbReference type="ARBA" id="ARBA00023163"/>
    </source>
</evidence>
<evidence type="ECO:0000256" key="5">
    <source>
        <dbReference type="ARBA" id="ARBA00022771"/>
    </source>
</evidence>
<dbReference type="EMBL" id="BSXU01000066">
    <property type="protein sequence ID" value="GMG19133.1"/>
    <property type="molecule type" value="Genomic_DNA"/>
</dbReference>
<sequence length="115" mass="12750">MTSSKKVQKKVKQTLDTQFSCLFCNHEKSVNCTLDKKTNIGTLNCKICGQSFQSPINSLSQPIDIYSDWVDACEAVAEELAKPGAADYDDDGYEEDDDGRSGHSGRRVVTDDYDD</sequence>
<dbReference type="InterPro" id="IPR007808">
    <property type="entry name" value="Elf1"/>
</dbReference>
<evidence type="ECO:0000256" key="1">
    <source>
        <dbReference type="ARBA" id="ARBA00003357"/>
    </source>
</evidence>
<keyword evidence="9 10" id="KW-0539">Nucleus</keyword>
<evidence type="ECO:0000256" key="3">
    <source>
        <dbReference type="ARBA" id="ARBA00009730"/>
    </source>
</evidence>
<keyword evidence="6 10" id="KW-0862">Zinc</keyword>
<dbReference type="Proteomes" id="UP001165063">
    <property type="component" value="Unassembled WGS sequence"/>
</dbReference>
<evidence type="ECO:0000313" key="13">
    <source>
        <dbReference type="Proteomes" id="UP001165063"/>
    </source>
</evidence>
<evidence type="ECO:0000256" key="2">
    <source>
        <dbReference type="ARBA" id="ARBA00004123"/>
    </source>
</evidence>
<dbReference type="PANTHER" id="PTHR20934">
    <property type="entry name" value="TRANSCRIPTION ELONGATION FACTOR 1 HOMOLOG"/>
    <property type="match status" value="1"/>
</dbReference>
<reference evidence="12" key="1">
    <citation type="submission" date="2023-04" db="EMBL/GenBank/DDBJ databases">
        <title>Ambrosiozyma monospora NBRC 1965.</title>
        <authorList>
            <person name="Ichikawa N."/>
            <person name="Sato H."/>
            <person name="Tonouchi N."/>
        </authorList>
    </citation>
    <scope>NUCLEOTIDE SEQUENCE</scope>
    <source>
        <strain evidence="12">NBRC 1965</strain>
    </source>
</reference>
<evidence type="ECO:0000256" key="7">
    <source>
        <dbReference type="ARBA" id="ARBA00023015"/>
    </source>
</evidence>
<dbReference type="GO" id="GO:0008270">
    <property type="term" value="F:zinc ion binding"/>
    <property type="evidence" value="ECO:0007669"/>
    <property type="project" value="UniProtKB-KW"/>
</dbReference>
<dbReference type="GO" id="GO:0008023">
    <property type="term" value="C:transcription elongation factor complex"/>
    <property type="evidence" value="ECO:0007669"/>
    <property type="project" value="TreeGrafter"/>
</dbReference>
<comment type="subcellular location">
    <subcellularLocation>
        <location evidence="2 10">Nucleus</location>
    </subcellularLocation>
</comment>
<comment type="similarity">
    <text evidence="3 10">Belongs to the ELOF1 family.</text>
</comment>
<organism evidence="12 13">
    <name type="scientific">Ambrosiozyma monospora</name>
    <name type="common">Yeast</name>
    <name type="synonym">Endomycopsis monosporus</name>
    <dbReference type="NCBI Taxonomy" id="43982"/>
    <lineage>
        <taxon>Eukaryota</taxon>
        <taxon>Fungi</taxon>
        <taxon>Dikarya</taxon>
        <taxon>Ascomycota</taxon>
        <taxon>Saccharomycotina</taxon>
        <taxon>Pichiomycetes</taxon>
        <taxon>Pichiales</taxon>
        <taxon>Pichiaceae</taxon>
        <taxon>Ambrosiozyma</taxon>
    </lineage>
</organism>
<evidence type="ECO:0000256" key="6">
    <source>
        <dbReference type="ARBA" id="ARBA00022833"/>
    </source>
</evidence>
<dbReference type="Pfam" id="PF05129">
    <property type="entry name" value="Zn_ribbon_Elf1"/>
    <property type="match status" value="1"/>
</dbReference>
<dbReference type="AlphaFoldDB" id="A0A9W7DCN8"/>
<gene>
    <name evidence="12" type="ORF">Amon01_000023000</name>
</gene>
<evidence type="ECO:0000256" key="10">
    <source>
        <dbReference type="RuleBase" id="RU364033"/>
    </source>
</evidence>
<evidence type="ECO:0000256" key="11">
    <source>
        <dbReference type="SAM" id="MobiDB-lite"/>
    </source>
</evidence>
<dbReference type="SUPFAM" id="SSF57783">
    <property type="entry name" value="Zinc beta-ribbon"/>
    <property type="match status" value="1"/>
</dbReference>
<dbReference type="Gene3D" id="2.20.25.190">
    <property type="match status" value="1"/>
</dbReference>
<feature type="compositionally biased region" description="Acidic residues" evidence="11">
    <location>
        <begin position="87"/>
        <end position="98"/>
    </location>
</feature>
<dbReference type="GO" id="GO:0000993">
    <property type="term" value="F:RNA polymerase II complex binding"/>
    <property type="evidence" value="ECO:0007669"/>
    <property type="project" value="TreeGrafter"/>
</dbReference>
<keyword evidence="7 10" id="KW-0805">Transcription regulation</keyword>
<name>A0A9W7DCN8_AMBMO</name>
<keyword evidence="5 10" id="KW-0863">Zinc-finger</keyword>
<evidence type="ECO:0000256" key="9">
    <source>
        <dbReference type="ARBA" id="ARBA00023242"/>
    </source>
</evidence>
<proteinExistence type="inferred from homology"/>
<feature type="region of interest" description="Disordered" evidence="11">
    <location>
        <begin position="81"/>
        <end position="115"/>
    </location>
</feature>
<protein>
    <recommendedName>
        <fullName evidence="10">Transcription elongation factor 1 homolog</fullName>
    </recommendedName>
</protein>
<keyword evidence="13" id="KW-1185">Reference proteome</keyword>
<dbReference type="FunFam" id="2.20.25.190:FF:000001">
    <property type="entry name" value="Transcription elongation factor 1 homolog"/>
    <property type="match status" value="1"/>
</dbReference>
<keyword evidence="4 10" id="KW-0479">Metal-binding</keyword>
<accession>A0A9W7DCN8</accession>
<dbReference type="OrthoDB" id="445983at2759"/>
<keyword evidence="8 10" id="KW-0804">Transcription</keyword>
<evidence type="ECO:0000313" key="12">
    <source>
        <dbReference type="EMBL" id="GMG19133.1"/>
    </source>
</evidence>
<dbReference type="PANTHER" id="PTHR20934:SF0">
    <property type="entry name" value="TRANSCRIPTION ELONGATION FACTOR 1 HOMOLOG"/>
    <property type="match status" value="1"/>
</dbReference>
<comment type="caution">
    <text evidence="12">The sequence shown here is derived from an EMBL/GenBank/DDBJ whole genome shotgun (WGS) entry which is preliminary data.</text>
</comment>
<comment type="function">
    <text evidence="1 10">Transcription elongation factor implicated in the maintenance of proper chromatin structure in actively transcribed regions.</text>
</comment>
<dbReference type="GO" id="GO:0006368">
    <property type="term" value="P:transcription elongation by RNA polymerase II"/>
    <property type="evidence" value="ECO:0007669"/>
    <property type="project" value="TreeGrafter"/>
</dbReference>
<evidence type="ECO:0000256" key="4">
    <source>
        <dbReference type="ARBA" id="ARBA00022723"/>
    </source>
</evidence>
<dbReference type="InterPro" id="IPR038567">
    <property type="entry name" value="T_Elf1_sf"/>
</dbReference>